<dbReference type="Gene3D" id="3.40.50.10330">
    <property type="entry name" value="Probable inorganic polyphosphate/atp-NAD kinase, domain 1"/>
    <property type="match status" value="1"/>
</dbReference>
<keyword evidence="6" id="KW-0067">ATP-binding</keyword>
<evidence type="ECO:0000256" key="3">
    <source>
        <dbReference type="ARBA" id="ARBA00022679"/>
    </source>
</evidence>
<evidence type="ECO:0000313" key="11">
    <source>
        <dbReference type="Proteomes" id="UP001172738"/>
    </source>
</evidence>
<keyword evidence="7" id="KW-0444">Lipid biosynthesis</keyword>
<keyword evidence="8" id="KW-1208">Phospholipid metabolism</keyword>
<accession>A0ABT8G3P0</accession>
<proteinExistence type="inferred from homology"/>
<dbReference type="InterPro" id="IPR050187">
    <property type="entry name" value="Lipid_Phosphate_FormReg"/>
</dbReference>
<evidence type="ECO:0000256" key="8">
    <source>
        <dbReference type="ARBA" id="ARBA00023264"/>
    </source>
</evidence>
<dbReference type="EMBL" id="JAUHPV010000005">
    <property type="protein sequence ID" value="MDN4473314.1"/>
    <property type="molecule type" value="Genomic_DNA"/>
</dbReference>
<dbReference type="Gene3D" id="2.60.200.40">
    <property type="match status" value="1"/>
</dbReference>
<dbReference type="InterPro" id="IPR016064">
    <property type="entry name" value="NAD/diacylglycerol_kinase_sf"/>
</dbReference>
<feature type="domain" description="DAGKc" evidence="9">
    <location>
        <begin position="1"/>
        <end position="133"/>
    </location>
</feature>
<dbReference type="PANTHER" id="PTHR12358:SF106">
    <property type="entry name" value="LIPID KINASE YEGS"/>
    <property type="match status" value="1"/>
</dbReference>
<evidence type="ECO:0000259" key="9">
    <source>
        <dbReference type="PROSITE" id="PS50146"/>
    </source>
</evidence>
<dbReference type="PANTHER" id="PTHR12358">
    <property type="entry name" value="SPHINGOSINE KINASE"/>
    <property type="match status" value="1"/>
</dbReference>
<dbReference type="PROSITE" id="PS50146">
    <property type="entry name" value="DAGK"/>
    <property type="match status" value="1"/>
</dbReference>
<organism evidence="10 11">
    <name type="scientific">Demequina zhanjiangensis</name>
    <dbReference type="NCBI Taxonomy" id="3051659"/>
    <lineage>
        <taxon>Bacteria</taxon>
        <taxon>Bacillati</taxon>
        <taxon>Actinomycetota</taxon>
        <taxon>Actinomycetes</taxon>
        <taxon>Micrococcales</taxon>
        <taxon>Demequinaceae</taxon>
        <taxon>Demequina</taxon>
    </lineage>
</organism>
<evidence type="ECO:0000256" key="1">
    <source>
        <dbReference type="ARBA" id="ARBA00001946"/>
    </source>
</evidence>
<name>A0ABT8G3P0_9MICO</name>
<evidence type="ECO:0000313" key="10">
    <source>
        <dbReference type="EMBL" id="MDN4473314.1"/>
    </source>
</evidence>
<keyword evidence="11" id="KW-1185">Reference proteome</keyword>
<keyword evidence="7" id="KW-0594">Phospholipid biosynthesis</keyword>
<evidence type="ECO:0000256" key="5">
    <source>
        <dbReference type="ARBA" id="ARBA00022777"/>
    </source>
</evidence>
<dbReference type="Proteomes" id="UP001172738">
    <property type="component" value="Unassembled WGS sequence"/>
</dbReference>
<dbReference type="InterPro" id="IPR017438">
    <property type="entry name" value="ATP-NAD_kinase_N"/>
</dbReference>
<dbReference type="Pfam" id="PF19279">
    <property type="entry name" value="YegS_C"/>
    <property type="match status" value="1"/>
</dbReference>
<keyword evidence="4" id="KW-0547">Nucleotide-binding</keyword>
<evidence type="ECO:0000256" key="2">
    <source>
        <dbReference type="ARBA" id="ARBA00005983"/>
    </source>
</evidence>
<gene>
    <name evidence="10" type="ORF">QQX04_09960</name>
</gene>
<sequence>MSTIGVLTNPTSGSGRGARWGVEALAALAGRGHRLHDLSGGSWAASYESAMRHRDELDALVVVGGDGMVHLGAQVCGEHRLPLGIVAAGSGNDVAVSVGLPVHDIEASVARIDSALRDGDAVEVDAAAVHGPAIEHPARPRYSLAITSAGIDAAVAARARVMRRPRGPAKYRVAVLQELPRFRPYGVRIEADGVSWSQQCTLVAVANGPMFGGGLPLSPDSSLVDGTMELVVADGLTPWEILPLFRALGKARHLDDPRVRVVNAHTVRVSHDPDAGDPLPPAFADGELVGAGPLTVTAVPRALRVLGATPR</sequence>
<evidence type="ECO:0000256" key="4">
    <source>
        <dbReference type="ARBA" id="ARBA00022741"/>
    </source>
</evidence>
<evidence type="ECO:0000256" key="7">
    <source>
        <dbReference type="ARBA" id="ARBA00023209"/>
    </source>
</evidence>
<keyword evidence="7" id="KW-0443">Lipid metabolism</keyword>
<dbReference type="SMART" id="SM00046">
    <property type="entry name" value="DAGKc"/>
    <property type="match status" value="1"/>
</dbReference>
<evidence type="ECO:0000256" key="6">
    <source>
        <dbReference type="ARBA" id="ARBA00022840"/>
    </source>
</evidence>
<dbReference type="SUPFAM" id="SSF111331">
    <property type="entry name" value="NAD kinase/diacylglycerol kinase-like"/>
    <property type="match status" value="1"/>
</dbReference>
<protein>
    <submittedName>
        <fullName evidence="10">Diacylglycerol kinase family protein</fullName>
    </submittedName>
</protein>
<comment type="caution">
    <text evidence="10">The sequence shown here is derived from an EMBL/GenBank/DDBJ whole genome shotgun (WGS) entry which is preliminary data.</text>
</comment>
<dbReference type="RefSeq" id="WP_301128721.1">
    <property type="nucleotide sequence ID" value="NZ_JAUHPV010000005.1"/>
</dbReference>
<keyword evidence="5 10" id="KW-0418">Kinase</keyword>
<dbReference type="InterPro" id="IPR045540">
    <property type="entry name" value="YegS/DAGK_C"/>
</dbReference>
<reference evidence="10" key="1">
    <citation type="submission" date="2023-06" db="EMBL/GenBank/DDBJ databases">
        <title>SYSU T00b26.</title>
        <authorList>
            <person name="Gao L."/>
            <person name="Fang B.-Z."/>
            <person name="Li W.-J."/>
        </authorList>
    </citation>
    <scope>NUCLEOTIDE SEQUENCE</scope>
    <source>
        <strain evidence="10">SYSU T00b26</strain>
    </source>
</reference>
<comment type="cofactor">
    <cofactor evidence="1">
        <name>Mg(2+)</name>
        <dbReference type="ChEBI" id="CHEBI:18420"/>
    </cofactor>
</comment>
<dbReference type="InterPro" id="IPR001206">
    <property type="entry name" value="Diacylglycerol_kinase_cat_dom"/>
</dbReference>
<dbReference type="Pfam" id="PF00781">
    <property type="entry name" value="DAGK_cat"/>
    <property type="match status" value="1"/>
</dbReference>
<comment type="similarity">
    <text evidence="2">Belongs to the diacylglycerol/lipid kinase family.</text>
</comment>
<dbReference type="GO" id="GO:0016301">
    <property type="term" value="F:kinase activity"/>
    <property type="evidence" value="ECO:0007669"/>
    <property type="project" value="UniProtKB-KW"/>
</dbReference>
<keyword evidence="3" id="KW-0808">Transferase</keyword>